<proteinExistence type="inferred from homology"/>
<dbReference type="GO" id="GO:0046872">
    <property type="term" value="F:metal ion binding"/>
    <property type="evidence" value="ECO:0007669"/>
    <property type="project" value="UniProtKB-KW"/>
</dbReference>
<accession>A0A418W115</accession>
<dbReference type="PANTHER" id="PTHR34217:SF1">
    <property type="entry name" value="CARBOXYPEPTIDASE 1"/>
    <property type="match status" value="1"/>
</dbReference>
<comment type="cofactor">
    <cofactor evidence="2">
        <name>Zn(2+)</name>
        <dbReference type="ChEBI" id="CHEBI:29105"/>
    </cofactor>
    <text evidence="2">Binds 1 zinc ion per subunit.</text>
</comment>
<keyword evidence="1 2" id="KW-0479">Metal-binding</keyword>
<reference evidence="4 5" key="1">
    <citation type="submission" date="2018-09" db="EMBL/GenBank/DDBJ databases">
        <authorList>
            <person name="Zhu H."/>
        </authorList>
    </citation>
    <scope>NUCLEOTIDE SEQUENCE [LARGE SCALE GENOMIC DNA]</scope>
    <source>
        <strain evidence="4 5">K2W22B-5</strain>
    </source>
</reference>
<gene>
    <name evidence="4" type="ORF">D3877_03270</name>
</gene>
<feature type="active site" description="Proton donor/acceptor" evidence="3">
    <location>
        <position position="264"/>
    </location>
</feature>
<keyword evidence="1" id="KW-0482">Metalloprotease</keyword>
<dbReference type="PIRSF" id="PIRSF006615">
    <property type="entry name" value="Zn_crbxpep_Taq"/>
    <property type="match status" value="1"/>
</dbReference>
<dbReference type="RefSeq" id="WP_119829321.1">
    <property type="nucleotide sequence ID" value="NZ_QYUL01000001.1"/>
</dbReference>
<dbReference type="PANTHER" id="PTHR34217">
    <property type="entry name" value="METAL-DEPENDENT CARBOXYPEPTIDASE"/>
    <property type="match status" value="1"/>
</dbReference>
<dbReference type="Gene3D" id="1.10.1370.30">
    <property type="match status" value="1"/>
</dbReference>
<evidence type="ECO:0000256" key="3">
    <source>
        <dbReference type="PIRSR" id="PIRSR006615-2"/>
    </source>
</evidence>
<evidence type="ECO:0000256" key="2">
    <source>
        <dbReference type="PIRSR" id="PIRSR006615-1"/>
    </source>
</evidence>
<feature type="binding site" evidence="2">
    <location>
        <position position="263"/>
    </location>
    <ligand>
        <name>Zn(2+)</name>
        <dbReference type="ChEBI" id="CHEBI:29105"/>
        <note>catalytic</note>
    </ligand>
</feature>
<keyword evidence="1 4" id="KW-0121">Carboxypeptidase</keyword>
<dbReference type="PRINTS" id="PR00998">
    <property type="entry name" value="CRBOXYPTASET"/>
</dbReference>
<organism evidence="4 5">
    <name type="scientific">Azospirillum cavernae</name>
    <dbReference type="NCBI Taxonomy" id="2320860"/>
    <lineage>
        <taxon>Bacteria</taxon>
        <taxon>Pseudomonadati</taxon>
        <taxon>Pseudomonadota</taxon>
        <taxon>Alphaproteobacteria</taxon>
        <taxon>Rhodospirillales</taxon>
        <taxon>Azospirillaceae</taxon>
        <taxon>Azospirillum</taxon>
    </lineage>
</organism>
<dbReference type="GO" id="GO:0004181">
    <property type="term" value="F:metallocarboxypeptidase activity"/>
    <property type="evidence" value="ECO:0007669"/>
    <property type="project" value="UniProtKB-UniRule"/>
</dbReference>
<sequence length="497" mass="54236">MTAYQELERRHARIAAIGDALGVLGWDTQTIMPDGANEGRAEQTATLSVIVHEMATDPRLADLLAEAEGDDSLDSWQRANLREMRRNHVRATAVPTELVEATSKATSVCEMTWRTARADSDFAALLPSLRTVLDCVRESAAAKGAVMGLSPYDALLDEYDPGARTARIDELFADLAGFLPDLIGRALDKQAGQPTPLPPAGPFSVEAQRALGVSMMERMGFDFQRGRLDVSLHPFCGGATDDVRITTRYAEEDFTKALMGVIHETGHALYEQGRPRAYLAQPVGQARGMAVHESQSLIMEMQASRSAEFITWLAPVVREAFGGTGPEWEVDNLRRLYGRVERGFIRVYADEVTYPAHVILRYRLEKALVSGDLALADLPGAWNDGMLELVGVVPPDDSLGCLQDIHWPSGGWGYFPSYTLGAMTAAQLFATAREAEPEIVPALGRGDFAPLVGWLRTNIHQTGCFHASGDALLTAATGRPLDVSVFKRHLETRYLGG</sequence>
<keyword evidence="2" id="KW-0862">Zinc</keyword>
<dbReference type="SUPFAM" id="SSF55486">
    <property type="entry name" value="Metalloproteases ('zincins'), catalytic domain"/>
    <property type="match status" value="1"/>
</dbReference>
<dbReference type="CDD" id="cd06460">
    <property type="entry name" value="M32_Taq"/>
    <property type="match status" value="1"/>
</dbReference>
<keyword evidence="1" id="KW-0378">Hydrolase</keyword>
<comment type="caution">
    <text evidence="4">The sequence shown here is derived from an EMBL/GenBank/DDBJ whole genome shotgun (WGS) entry which is preliminary data.</text>
</comment>
<dbReference type="AlphaFoldDB" id="A0A418W115"/>
<name>A0A418W115_9PROT</name>
<evidence type="ECO:0000313" key="4">
    <source>
        <dbReference type="EMBL" id="RJF83681.1"/>
    </source>
</evidence>
<keyword evidence="1" id="KW-0645">Protease</keyword>
<feature type="binding site" evidence="2">
    <location>
        <position position="293"/>
    </location>
    <ligand>
        <name>Zn(2+)</name>
        <dbReference type="ChEBI" id="CHEBI:29105"/>
        <note>catalytic</note>
    </ligand>
</feature>
<evidence type="ECO:0000313" key="5">
    <source>
        <dbReference type="Proteomes" id="UP000283458"/>
    </source>
</evidence>
<comment type="similarity">
    <text evidence="1">Belongs to the peptidase M32 family.</text>
</comment>
<comment type="function">
    <text evidence="1">Broad specificity carboxypetidase that releases amino acids sequentially from the C-terminus, including neutral, aromatic, polar and basic residues.</text>
</comment>
<comment type="catalytic activity">
    <reaction evidence="1">
        <text>Release of a C-terminal amino acid with broad specificity, except for -Pro.</text>
        <dbReference type="EC" id="3.4.17.19"/>
    </reaction>
</comment>
<dbReference type="EC" id="3.4.17.19" evidence="1"/>
<dbReference type="PROSITE" id="PS52034">
    <property type="entry name" value="PEPTIDASE_M32"/>
    <property type="match status" value="1"/>
</dbReference>
<dbReference type="Pfam" id="PF02074">
    <property type="entry name" value="Peptidase_M32"/>
    <property type="match status" value="1"/>
</dbReference>
<dbReference type="Proteomes" id="UP000283458">
    <property type="component" value="Unassembled WGS sequence"/>
</dbReference>
<dbReference type="EMBL" id="QYUL01000001">
    <property type="protein sequence ID" value="RJF83681.1"/>
    <property type="molecule type" value="Genomic_DNA"/>
</dbReference>
<dbReference type="GO" id="GO:0006508">
    <property type="term" value="P:proteolysis"/>
    <property type="evidence" value="ECO:0007669"/>
    <property type="project" value="UniProtKB-UniRule"/>
</dbReference>
<protein>
    <recommendedName>
        <fullName evidence="1">Metal-dependent carboxypeptidase</fullName>
        <ecNumber evidence="1">3.4.17.19</ecNumber>
    </recommendedName>
</protein>
<dbReference type="InterPro" id="IPR001333">
    <property type="entry name" value="Peptidase_M32_Taq"/>
</dbReference>
<keyword evidence="5" id="KW-1185">Reference proteome</keyword>
<evidence type="ECO:0000256" key="1">
    <source>
        <dbReference type="PIRNR" id="PIRNR006615"/>
    </source>
</evidence>
<feature type="binding site" evidence="2">
    <location>
        <position position="267"/>
    </location>
    <ligand>
        <name>Zn(2+)</name>
        <dbReference type="ChEBI" id="CHEBI:29105"/>
        <note>catalytic</note>
    </ligand>
</feature>
<dbReference type="OrthoDB" id="9772308at2"/>